<dbReference type="EMBL" id="SNZW01000016">
    <property type="protein sequence ID" value="TDS13441.1"/>
    <property type="molecule type" value="Genomic_DNA"/>
</dbReference>
<feature type="transmembrane region" description="Helical" evidence="6">
    <location>
        <begin position="12"/>
        <end position="28"/>
    </location>
</feature>
<gene>
    <name evidence="7" type="ORF">DFQ03_2733</name>
</gene>
<sequence length="512" mass="58983">MSRLSNTIKNAKIGVLFHVIFILVQFFSRKIFLENLGDEFIGTTSTLQSFLGFLNLAELGIGSAIGFALYKPIFKKDYKEINLIIQFVGNLYKKIGIIVIIAGLILSFFFPLIFNESYINIGIIYYAFYTFLFSSILGYFFNYHIFLIQADQKDYVISKYYQSFAISKIVLQALSVYFFQNFIIWISLEWISSSLFSIIIRKKVKKMYPWLELNFLSLNKRIDFENRILLLAKIKQISIHKLGGFLNSGTDNILIFYFINAQSVAFFGNYQLIILNIGTLVEKLFAGSKASVGNLVAENNEKSIHQVLWEMMALRFFIGGFTVSCIILLINPFIELWLGKEYILNPIVVALFCSIFFIKQIVNPIEAFKQAYGLYDDTWAPITEGILNLIISILFAKKYGLIGILLGTNVSLFFIVAIWRPYYVYRDGFKKPIAGYILGFIKLMILASLAFLSSKFITDQFFNLKFHDFIDLMISTIKIILITGICYITCLYSGSSYYRAVLKRLKNQFFKK</sequence>
<feature type="transmembrane region" description="Helical" evidence="6">
    <location>
        <begin position="433"/>
        <end position="452"/>
    </location>
</feature>
<dbReference type="PANTHER" id="PTHR30250:SF26">
    <property type="entry name" value="PSMA PROTEIN"/>
    <property type="match status" value="1"/>
</dbReference>
<dbReference type="RefSeq" id="WP_133673666.1">
    <property type="nucleotide sequence ID" value="NZ_SNZW01000016.1"/>
</dbReference>
<keyword evidence="4 6" id="KW-1133">Transmembrane helix</keyword>
<dbReference type="OrthoDB" id="8609648at2"/>
<feature type="transmembrane region" description="Helical" evidence="6">
    <location>
        <begin position="374"/>
        <end position="395"/>
    </location>
</feature>
<dbReference type="Proteomes" id="UP000295274">
    <property type="component" value="Unassembled WGS sequence"/>
</dbReference>
<evidence type="ECO:0000313" key="8">
    <source>
        <dbReference type="Proteomes" id="UP000295274"/>
    </source>
</evidence>
<accession>A0A4R7D0C9</accession>
<protein>
    <submittedName>
        <fullName evidence="7">O-antigen/teichoic acid export membrane protein</fullName>
    </submittedName>
</protein>
<feature type="transmembrane region" description="Helical" evidence="6">
    <location>
        <begin position="91"/>
        <end position="114"/>
    </location>
</feature>
<keyword evidence="5 6" id="KW-0472">Membrane</keyword>
<evidence type="ECO:0000256" key="1">
    <source>
        <dbReference type="ARBA" id="ARBA00004651"/>
    </source>
</evidence>
<feature type="transmembrane region" description="Helical" evidence="6">
    <location>
        <begin position="342"/>
        <end position="362"/>
    </location>
</feature>
<organism evidence="7 8">
    <name type="scientific">Maribacter caenipelagi</name>
    <dbReference type="NCBI Taxonomy" id="1447781"/>
    <lineage>
        <taxon>Bacteria</taxon>
        <taxon>Pseudomonadati</taxon>
        <taxon>Bacteroidota</taxon>
        <taxon>Flavobacteriia</taxon>
        <taxon>Flavobacteriales</taxon>
        <taxon>Flavobacteriaceae</taxon>
        <taxon>Maribacter</taxon>
    </lineage>
</organism>
<evidence type="ECO:0000256" key="5">
    <source>
        <dbReference type="ARBA" id="ARBA00023136"/>
    </source>
</evidence>
<comment type="subcellular location">
    <subcellularLocation>
        <location evidence="1">Cell membrane</location>
        <topology evidence="1">Multi-pass membrane protein</topology>
    </subcellularLocation>
</comment>
<feature type="transmembrane region" description="Helical" evidence="6">
    <location>
        <begin position="126"/>
        <end position="148"/>
    </location>
</feature>
<keyword evidence="3 6" id="KW-0812">Transmembrane</keyword>
<comment type="caution">
    <text evidence="7">The sequence shown here is derived from an EMBL/GenBank/DDBJ whole genome shotgun (WGS) entry which is preliminary data.</text>
</comment>
<dbReference type="InterPro" id="IPR050833">
    <property type="entry name" value="Poly_Biosynth_Transport"/>
</dbReference>
<reference evidence="7 8" key="1">
    <citation type="submission" date="2019-03" db="EMBL/GenBank/DDBJ databases">
        <title>Genomic Encyclopedia of Type Strains, Phase III (KMG-III): the genomes of soil and plant-associated and newly described type strains.</title>
        <authorList>
            <person name="Whitman W."/>
        </authorList>
    </citation>
    <scope>NUCLEOTIDE SEQUENCE [LARGE SCALE GENOMIC DNA]</scope>
    <source>
        <strain evidence="7 8">CECT 8455</strain>
    </source>
</reference>
<dbReference type="AlphaFoldDB" id="A0A4R7D0C9"/>
<proteinExistence type="predicted"/>
<dbReference type="GO" id="GO:0005886">
    <property type="term" value="C:plasma membrane"/>
    <property type="evidence" value="ECO:0007669"/>
    <property type="project" value="UniProtKB-SubCell"/>
</dbReference>
<dbReference type="PANTHER" id="PTHR30250">
    <property type="entry name" value="PST FAMILY PREDICTED COLANIC ACID TRANSPORTER"/>
    <property type="match status" value="1"/>
</dbReference>
<feature type="transmembrane region" description="Helical" evidence="6">
    <location>
        <begin position="48"/>
        <end position="70"/>
    </location>
</feature>
<evidence type="ECO:0000313" key="7">
    <source>
        <dbReference type="EMBL" id="TDS13441.1"/>
    </source>
</evidence>
<feature type="transmembrane region" description="Helical" evidence="6">
    <location>
        <begin position="160"/>
        <end position="177"/>
    </location>
</feature>
<feature type="transmembrane region" description="Helical" evidence="6">
    <location>
        <begin position="312"/>
        <end position="330"/>
    </location>
</feature>
<evidence type="ECO:0000256" key="2">
    <source>
        <dbReference type="ARBA" id="ARBA00022475"/>
    </source>
</evidence>
<evidence type="ECO:0000256" key="6">
    <source>
        <dbReference type="SAM" id="Phobius"/>
    </source>
</evidence>
<feature type="transmembrane region" description="Helical" evidence="6">
    <location>
        <begin position="401"/>
        <end position="421"/>
    </location>
</feature>
<evidence type="ECO:0000256" key="4">
    <source>
        <dbReference type="ARBA" id="ARBA00022989"/>
    </source>
</evidence>
<keyword evidence="2" id="KW-1003">Cell membrane</keyword>
<name>A0A4R7D0C9_9FLAO</name>
<evidence type="ECO:0000256" key="3">
    <source>
        <dbReference type="ARBA" id="ARBA00022692"/>
    </source>
</evidence>
<keyword evidence="8" id="KW-1185">Reference proteome</keyword>
<feature type="transmembrane region" description="Helical" evidence="6">
    <location>
        <begin position="472"/>
        <end position="494"/>
    </location>
</feature>